<sequence>MTNRIWGIGTAVPDKQVEQSDALRMTTDLVCADDSQSRFLRVLFRSSGVEQRRTVLPWQIGYQWKEESSNGSLGHGPGTAERMAIYDQLAPQLAEQAARQAIADAAIDANQVTHLITVSCTGFSAPGVDISLIESLALPQSVERMHVGFMGCHAAINAIRIAQAIADSNPQAVILVCAVELCSLHYRLSWDVEGVKGNALFADGAAAMIIGGRPIREHGWRIRATGSQLLPDSRDEMSWRIGDHGFEMRLTSRVPGIIQTHVRDWLARWLAQYQYAVEDVGEWGVHPGGPKIITAVEQALKLPEAACDLSREILRTHGNMSSPTVLFLFDQLRKRTQSPIVLLAFGPGLTAEAALLQPIGEQPESH</sequence>
<dbReference type="InterPro" id="IPR012328">
    <property type="entry name" value="Chalcone/stilbene_synt_C"/>
</dbReference>
<dbReference type="InterPro" id="IPR016039">
    <property type="entry name" value="Thiolase-like"/>
</dbReference>
<dbReference type="SUPFAM" id="SSF53901">
    <property type="entry name" value="Thiolase-like"/>
    <property type="match status" value="2"/>
</dbReference>
<dbReference type="Pfam" id="PF02797">
    <property type="entry name" value="Chal_sti_synt_C"/>
    <property type="match status" value="1"/>
</dbReference>
<dbReference type="EMBL" id="PUHZ01000007">
    <property type="protein sequence ID" value="PQO46833.1"/>
    <property type="molecule type" value="Genomic_DNA"/>
</dbReference>
<dbReference type="PANTHER" id="PTHR11877">
    <property type="entry name" value="HYDROXYMETHYLGLUTARYL-COA SYNTHASE"/>
    <property type="match status" value="1"/>
</dbReference>
<accession>A0A2S8GQY1</accession>
<comment type="similarity">
    <text evidence="1">Belongs to the thiolase-like superfamily. Chalcone/stilbene synthases family.</text>
</comment>
<feature type="domain" description="Chalcone/stilbene synthase C-terminal" evidence="5">
    <location>
        <begin position="225"/>
        <end position="358"/>
    </location>
</feature>
<dbReference type="PIRSF" id="PIRSF000451">
    <property type="entry name" value="PKS_III"/>
    <property type="match status" value="1"/>
</dbReference>
<dbReference type="PANTHER" id="PTHR11877:SF46">
    <property type="entry name" value="TYPE III POLYKETIDE SYNTHASE A"/>
    <property type="match status" value="1"/>
</dbReference>
<gene>
    <name evidence="6" type="ORF">C5Y93_06700</name>
</gene>
<reference evidence="6 7" key="1">
    <citation type="submission" date="2018-02" db="EMBL/GenBank/DDBJ databases">
        <title>Comparative genomes isolates from brazilian mangrove.</title>
        <authorList>
            <person name="Araujo J.E."/>
            <person name="Taketani R.G."/>
            <person name="Silva M.C.P."/>
            <person name="Loureco M.V."/>
            <person name="Andreote F.D."/>
        </authorList>
    </citation>
    <scope>NUCLEOTIDE SEQUENCE [LARGE SCALE GENOMIC DNA]</scope>
    <source>
        <strain evidence="6 7">Nap-Phe MGV</strain>
    </source>
</reference>
<comment type="caution">
    <text evidence="6">The sequence shown here is derived from an EMBL/GenBank/DDBJ whole genome shotgun (WGS) entry which is preliminary data.</text>
</comment>
<evidence type="ECO:0000256" key="2">
    <source>
        <dbReference type="ARBA" id="ARBA00022679"/>
    </source>
</evidence>
<dbReference type="CDD" id="cd00831">
    <property type="entry name" value="CHS_like"/>
    <property type="match status" value="1"/>
</dbReference>
<dbReference type="Proteomes" id="UP000237819">
    <property type="component" value="Unassembled WGS sequence"/>
</dbReference>
<evidence type="ECO:0000256" key="3">
    <source>
        <dbReference type="PIRSR" id="PIRSR000451-1"/>
    </source>
</evidence>
<dbReference type="AlphaFoldDB" id="A0A2S8GQY1"/>
<evidence type="ECO:0000259" key="5">
    <source>
        <dbReference type="Pfam" id="PF02797"/>
    </source>
</evidence>
<evidence type="ECO:0000313" key="7">
    <source>
        <dbReference type="Proteomes" id="UP000237819"/>
    </source>
</evidence>
<keyword evidence="2" id="KW-0808">Transferase</keyword>
<evidence type="ECO:0000259" key="4">
    <source>
        <dbReference type="Pfam" id="PF00195"/>
    </source>
</evidence>
<proteinExistence type="inferred from homology"/>
<organism evidence="6 7">
    <name type="scientific">Blastopirellula marina</name>
    <dbReference type="NCBI Taxonomy" id="124"/>
    <lineage>
        <taxon>Bacteria</taxon>
        <taxon>Pseudomonadati</taxon>
        <taxon>Planctomycetota</taxon>
        <taxon>Planctomycetia</taxon>
        <taxon>Pirellulales</taxon>
        <taxon>Pirellulaceae</taxon>
        <taxon>Blastopirellula</taxon>
    </lineage>
</organism>
<dbReference type="Gene3D" id="3.40.47.10">
    <property type="match status" value="2"/>
</dbReference>
<dbReference type="GO" id="GO:0030639">
    <property type="term" value="P:polyketide biosynthetic process"/>
    <property type="evidence" value="ECO:0007669"/>
    <property type="project" value="TreeGrafter"/>
</dbReference>
<dbReference type="OrthoDB" id="9786288at2"/>
<dbReference type="InterPro" id="IPR011141">
    <property type="entry name" value="Polyketide_synthase_type-III"/>
</dbReference>
<evidence type="ECO:0000313" key="6">
    <source>
        <dbReference type="EMBL" id="PQO46833.1"/>
    </source>
</evidence>
<dbReference type="Pfam" id="PF00195">
    <property type="entry name" value="Chal_sti_synt_N"/>
    <property type="match status" value="1"/>
</dbReference>
<feature type="active site" description="Acyl-thioester intermediate" evidence="3">
    <location>
        <position position="152"/>
    </location>
</feature>
<name>A0A2S8GQY1_9BACT</name>
<dbReference type="GO" id="GO:0016747">
    <property type="term" value="F:acyltransferase activity, transferring groups other than amino-acyl groups"/>
    <property type="evidence" value="ECO:0007669"/>
    <property type="project" value="InterPro"/>
</dbReference>
<dbReference type="InterPro" id="IPR001099">
    <property type="entry name" value="Chalcone/stilbene_synt_N"/>
</dbReference>
<evidence type="ECO:0000256" key="1">
    <source>
        <dbReference type="ARBA" id="ARBA00005531"/>
    </source>
</evidence>
<feature type="domain" description="Chalcone/stilbene synthase N-terminal" evidence="4">
    <location>
        <begin position="5"/>
        <end position="214"/>
    </location>
</feature>
<protein>
    <submittedName>
        <fullName evidence="6">Type III polyketide synthase</fullName>
    </submittedName>
</protein>
<dbReference type="RefSeq" id="WP_105334632.1">
    <property type="nucleotide sequence ID" value="NZ_PUHZ01000007.1"/>
</dbReference>